<protein>
    <submittedName>
        <fullName evidence="2">B3/4 domain protein</fullName>
    </submittedName>
</protein>
<evidence type="ECO:0000313" key="3">
    <source>
        <dbReference type="Proteomes" id="UP000005580"/>
    </source>
</evidence>
<feature type="domain" description="B3/B4 tRNA-binding" evidence="1">
    <location>
        <begin position="96"/>
        <end position="245"/>
    </location>
</feature>
<dbReference type="InterPro" id="IPR005146">
    <property type="entry name" value="B3/B4_tRNA-bd"/>
</dbReference>
<comment type="caution">
    <text evidence="2">The sequence shown here is derived from an EMBL/GenBank/DDBJ whole genome shotgun (WGS) entry which is preliminary data.</text>
</comment>
<name>E7RP99_9BACT</name>
<gene>
    <name evidence="2" type="ORF">HMPREF0663_11000</name>
</gene>
<dbReference type="Proteomes" id="UP000005580">
    <property type="component" value="Unassembled WGS sequence"/>
</dbReference>
<dbReference type="HOGENOM" id="CLU_076869_2_1_10"/>
<dbReference type="SUPFAM" id="SSF56037">
    <property type="entry name" value="PheT/TilS domain"/>
    <property type="match status" value="1"/>
</dbReference>
<dbReference type="PANTHER" id="PTHR39209">
    <property type="match status" value="1"/>
</dbReference>
<evidence type="ECO:0000259" key="1">
    <source>
        <dbReference type="SMART" id="SM00873"/>
    </source>
</evidence>
<reference evidence="2" key="1">
    <citation type="submission" date="2011-01" db="EMBL/GenBank/DDBJ databases">
        <authorList>
            <person name="Muzny D."/>
            <person name="Qin X."/>
            <person name="Buhay C."/>
            <person name="Dugan-Rocha S."/>
            <person name="Ding Y."/>
            <person name="Chen G."/>
            <person name="Hawes A."/>
            <person name="Holder M."/>
            <person name="Jhangiani S."/>
            <person name="Johnson A."/>
            <person name="Khan Z."/>
            <person name="Li Z."/>
            <person name="Liu W."/>
            <person name="Liu X."/>
            <person name="Perez L."/>
            <person name="Shen H."/>
            <person name="Wang Q."/>
            <person name="Watt J."/>
            <person name="Xi L."/>
            <person name="Xin Y."/>
            <person name="Zhou J."/>
            <person name="Deng J."/>
            <person name="Jiang H."/>
            <person name="Liu Y."/>
            <person name="Qu J."/>
            <person name="Song X.-Z."/>
            <person name="Zhang L."/>
            <person name="Villasana D."/>
            <person name="Johnson A."/>
            <person name="Liu J."/>
            <person name="Liyanage D."/>
            <person name="Lorensuhewa L."/>
            <person name="Robinson T."/>
            <person name="Song A."/>
            <person name="Song B.-B."/>
            <person name="Dinh H."/>
            <person name="Thornton R."/>
            <person name="Coyle M."/>
            <person name="Francisco L."/>
            <person name="Jackson L."/>
            <person name="Javaid M."/>
            <person name="Korchina V."/>
            <person name="Kovar C."/>
            <person name="Mata R."/>
            <person name="Mathew T."/>
            <person name="Ngo R."/>
            <person name="Nguyen L."/>
            <person name="Nguyen N."/>
            <person name="Okwuonu G."/>
            <person name="Ongeri F."/>
            <person name="Pham C."/>
            <person name="Simmons D."/>
            <person name="Wilczek-Boney K."/>
            <person name="Hale W."/>
            <person name="Jakkamsetti A."/>
            <person name="Pham P."/>
            <person name="Ruth R."/>
            <person name="San Lucas F."/>
            <person name="Warren J."/>
            <person name="Zhang J."/>
            <person name="Zhao Z."/>
            <person name="Zhou C."/>
            <person name="Zhu D."/>
            <person name="Lee S."/>
            <person name="Bess C."/>
            <person name="Blankenburg K."/>
            <person name="Forbes L."/>
            <person name="Fu Q."/>
            <person name="Gubbala S."/>
            <person name="Hirani K."/>
            <person name="Jayaseelan J.C."/>
            <person name="Lara F."/>
            <person name="Munidasa M."/>
            <person name="Palculict T."/>
            <person name="Patil S."/>
            <person name="Pu L.-L."/>
            <person name="Saada N."/>
            <person name="Tang L."/>
            <person name="Weissenberger G."/>
            <person name="Zhu Y."/>
            <person name="Hemphill L."/>
            <person name="Shang Y."/>
            <person name="Youmans B."/>
            <person name="Ayvaz T."/>
            <person name="Ross M."/>
            <person name="Santibanez J."/>
            <person name="Aqrawi P."/>
            <person name="Gross S."/>
            <person name="Joshi V."/>
            <person name="Fowler G."/>
            <person name="Nazareth L."/>
            <person name="Reid J."/>
            <person name="Worley K."/>
            <person name="Petrosino J."/>
            <person name="Highlander S."/>
            <person name="Gibbs R."/>
        </authorList>
    </citation>
    <scope>NUCLEOTIDE SEQUENCE [LARGE SCALE GENOMIC DNA]</scope>
    <source>
        <strain evidence="2">ATCC 33269</strain>
    </source>
</reference>
<dbReference type="STRING" id="28134.SAMN05444288_1829"/>
<proteinExistence type="predicted"/>
<dbReference type="InterPro" id="IPR020825">
    <property type="entry name" value="Phe-tRNA_synthase-like_B3/B4"/>
</dbReference>
<dbReference type="AlphaFoldDB" id="E7RP99"/>
<dbReference type="GO" id="GO:0004826">
    <property type="term" value="F:phenylalanine-tRNA ligase activity"/>
    <property type="evidence" value="ECO:0007669"/>
    <property type="project" value="InterPro"/>
</dbReference>
<accession>E7RP99</accession>
<evidence type="ECO:0000313" key="2">
    <source>
        <dbReference type="EMBL" id="EFZ37542.1"/>
    </source>
</evidence>
<dbReference type="SMART" id="SM00873">
    <property type="entry name" value="B3_4"/>
    <property type="match status" value="1"/>
</dbReference>
<dbReference type="EMBL" id="AEPE02000003">
    <property type="protein sequence ID" value="EFZ37542.1"/>
    <property type="molecule type" value="Genomic_DNA"/>
</dbReference>
<keyword evidence="3" id="KW-1185">Reference proteome</keyword>
<dbReference type="Gene3D" id="3.50.40.10">
    <property type="entry name" value="Phenylalanyl-trna Synthetase, Chain B, domain 3"/>
    <property type="match status" value="1"/>
</dbReference>
<dbReference type="PANTHER" id="PTHR39209:SF2">
    <property type="entry name" value="CYTOPLASMIC PROTEIN"/>
    <property type="match status" value="1"/>
</dbReference>
<dbReference type="Pfam" id="PF03483">
    <property type="entry name" value="B3_4"/>
    <property type="match status" value="1"/>
</dbReference>
<dbReference type="GO" id="GO:0003723">
    <property type="term" value="F:RNA binding"/>
    <property type="evidence" value="ECO:0007669"/>
    <property type="project" value="InterPro"/>
</dbReference>
<sequence>MLYGRQMYGVKAENSTSVFDIWIIFCTFAGKTRNMQIIVSSEIERVCPSFVGACVEADVVNTPFSEGLWGEIKAMETHFRRTLTTETLKDIGGIAATRRVYKACGKDPSRYRPASEALIRRMLQGKELYQINTLVDLINLASIAYGYSIGGFDADKFAGDTLTLGIGKEGEPYEGIGRGMINIAGLPVYRDAQGGVGTPTSDNERTKIELQTARLAVLINGYDGNETNVRANAEFILSLLRKYCNSTEGRYHIYK</sequence>
<dbReference type="eggNOG" id="COG3382">
    <property type="taxonomic scope" value="Bacteria"/>
</dbReference>
<organism evidence="2 3">
    <name type="scientific">Hoylesella oralis ATCC 33269</name>
    <dbReference type="NCBI Taxonomy" id="873533"/>
    <lineage>
        <taxon>Bacteria</taxon>
        <taxon>Pseudomonadati</taxon>
        <taxon>Bacteroidota</taxon>
        <taxon>Bacteroidia</taxon>
        <taxon>Bacteroidales</taxon>
        <taxon>Prevotellaceae</taxon>
        <taxon>Hoylesella</taxon>
    </lineage>
</organism>